<gene>
    <name evidence="3" type="primary">PenJ</name>
</gene>
<dbReference type="Gene3D" id="3.20.20.140">
    <property type="entry name" value="Metal-dependent hydrolases"/>
    <property type="match status" value="1"/>
</dbReference>
<dbReference type="InterPro" id="IPR032466">
    <property type="entry name" value="Metal_Hydrolase"/>
</dbReference>
<dbReference type="PANTHER" id="PTHR10443:SF12">
    <property type="entry name" value="DIPEPTIDASE"/>
    <property type="match status" value="1"/>
</dbReference>
<protein>
    <recommendedName>
        <fullName evidence="2">Dipeptidase</fullName>
        <ecNumber evidence="2">3.4.13.19</ecNumber>
    </recommendedName>
</protein>
<dbReference type="EMBL" id="MT489695">
    <property type="protein sequence ID" value="QPP19386.1"/>
    <property type="molecule type" value="Genomic_DNA"/>
</dbReference>
<comment type="similarity">
    <text evidence="2">Belongs to the metallo-dependent hydrolases superfamily. Peptidase M19 family.</text>
</comment>
<dbReference type="AlphaFoldDB" id="A0A7T1X374"/>
<keyword evidence="2" id="KW-0645">Protease</keyword>
<dbReference type="EC" id="3.4.13.19" evidence="2"/>
<dbReference type="GO" id="GO:0046872">
    <property type="term" value="F:metal ion binding"/>
    <property type="evidence" value="ECO:0007669"/>
    <property type="project" value="UniProtKB-UniRule"/>
</dbReference>
<keyword evidence="2" id="KW-0378">Hydrolase</keyword>
<proteinExistence type="inferred from homology"/>
<name>A0A7T1X374_9EURO</name>
<comment type="catalytic activity">
    <reaction evidence="2">
        <text>an L-aminoacyl-L-amino acid + H2O = 2 an L-alpha-amino acid</text>
        <dbReference type="Rhea" id="RHEA:48940"/>
        <dbReference type="ChEBI" id="CHEBI:15377"/>
        <dbReference type="ChEBI" id="CHEBI:59869"/>
        <dbReference type="ChEBI" id="CHEBI:77460"/>
        <dbReference type="EC" id="3.4.13.19"/>
    </reaction>
</comment>
<evidence type="ECO:0000256" key="1">
    <source>
        <dbReference type="ARBA" id="ARBA00022997"/>
    </source>
</evidence>
<dbReference type="PROSITE" id="PS51365">
    <property type="entry name" value="RENAL_DIPEPTIDASE_2"/>
    <property type="match status" value="1"/>
</dbReference>
<dbReference type="GO" id="GO:0006508">
    <property type="term" value="P:proteolysis"/>
    <property type="evidence" value="ECO:0007669"/>
    <property type="project" value="UniProtKB-KW"/>
</dbReference>
<comment type="cofactor">
    <cofactor evidence="2">
        <name>Zn(2+)</name>
        <dbReference type="ChEBI" id="CHEBI:29105"/>
    </cofactor>
</comment>
<dbReference type="SUPFAM" id="SSF51556">
    <property type="entry name" value="Metallo-dependent hydrolases"/>
    <property type="match status" value="1"/>
</dbReference>
<keyword evidence="2" id="KW-0479">Metal-binding</keyword>
<organism evidence="3">
    <name type="scientific">Penicillium steckii</name>
    <dbReference type="NCBI Taxonomy" id="303698"/>
    <lineage>
        <taxon>Eukaryota</taxon>
        <taxon>Fungi</taxon>
        <taxon>Dikarya</taxon>
        <taxon>Ascomycota</taxon>
        <taxon>Pezizomycotina</taxon>
        <taxon>Eurotiomycetes</taxon>
        <taxon>Eurotiomycetidae</taxon>
        <taxon>Eurotiales</taxon>
        <taxon>Aspergillaceae</taxon>
        <taxon>Penicillium</taxon>
    </lineage>
</organism>
<dbReference type="PANTHER" id="PTHR10443">
    <property type="entry name" value="MICROSOMAL DIPEPTIDASE"/>
    <property type="match status" value="1"/>
</dbReference>
<evidence type="ECO:0000313" key="3">
    <source>
        <dbReference type="EMBL" id="QPP19386.1"/>
    </source>
</evidence>
<keyword evidence="2" id="KW-0482">Metalloprotease</keyword>
<keyword evidence="2" id="KW-0862">Zinc</keyword>
<dbReference type="GO" id="GO:0070573">
    <property type="term" value="F:metallodipeptidase activity"/>
    <property type="evidence" value="ECO:0007669"/>
    <property type="project" value="InterPro"/>
</dbReference>
<accession>A0A7T1X374</accession>
<dbReference type="InterPro" id="IPR008257">
    <property type="entry name" value="Pept_M19"/>
</dbReference>
<reference evidence="3" key="1">
    <citation type="journal article" date="2020" name="ChemBioChem">
        <title>Fungal Epithiodiketopiperazines Carrying alpha,beta-Polysulfide Bridges from Penicillium steckii YE, and Their Chemical Interconversion.</title>
        <authorList>
            <person name="Jiang G."/>
            <person name="Zhang P."/>
            <person name="Ratnayake R."/>
            <person name="Yang G."/>
            <person name="Zhang Y."/>
            <person name="Zuo R."/>
            <person name="Powell M."/>
            <person name="Huguet-Tapia J.C."/>
            <person name="Abboud K.A."/>
            <person name="Dang L.H."/>
            <person name="Teplitski M."/>
            <person name="Paul V."/>
            <person name="Xiao R."/>
            <person name="Ahammad K.H."/>
            <person name="Zaman U."/>
            <person name="Hu Z."/>
            <person name="Cao S."/>
            <person name="Luesch H."/>
            <person name="Ding Y."/>
        </authorList>
    </citation>
    <scope>NUCLEOTIDE SEQUENCE</scope>
    <source>
        <strain evidence="3">YE</strain>
    </source>
</reference>
<evidence type="ECO:0000256" key="2">
    <source>
        <dbReference type="RuleBase" id="RU341113"/>
    </source>
</evidence>
<dbReference type="Pfam" id="PF01244">
    <property type="entry name" value="Peptidase_M19"/>
    <property type="match status" value="1"/>
</dbReference>
<keyword evidence="1 2" id="KW-0224">Dipeptidase</keyword>
<dbReference type="CDD" id="cd01301">
    <property type="entry name" value="rDP_like"/>
    <property type="match status" value="1"/>
</dbReference>
<sequence>MRFIEPWSQTKELPFIRTNPEPGYNYMNFEWIDREVQINDSRDQKDTFSIDEHGFAYTDDIEGATQEMLDVLRENDGERIREKYYPHIEHLVKKQTGASQVIIFDHTSRKRRPELGTYENPTGKEQPATMADVSISVWRPLRGPVQDWPLATMDYRTCNEDLIYPTDLLDKTDDYRGQTSDEVYFEILRDTFQQIDLVHRLAKSHPEDLALVESSAGVQEVFKSGRTQIASLLGVEGLHQIANSASVLRLYHTLGVRYATLTHECHNAFADSATPPVPQHHGLSPAGRALVHEMNRMGMLVDLAHVSHEAMRDALAETRAPVIFSHSSAFALCHHERNVPDDVLDLVRLNAGVVMVSFYPEYTRCADPGQADIADVADHIQYIGHRIGYQHVGLGSDFDGMPTGVRGLEDVSHYADLIRILLERGVSVKELAGVIGGNVLRALGAAEDVAASMAKEEPLEDSVKPFFS</sequence>